<evidence type="ECO:0000313" key="2">
    <source>
        <dbReference type="Proteomes" id="UP000824249"/>
    </source>
</evidence>
<sequence>MGNGLTAGGLYAVARLLSAESLASKKARLFAATLTDAALAEQMERLAGRHAQRFAALLALLAE</sequence>
<gene>
    <name evidence="1" type="ORF">H9737_00445</name>
</gene>
<evidence type="ECO:0000313" key="1">
    <source>
        <dbReference type="EMBL" id="HIX46142.1"/>
    </source>
</evidence>
<reference evidence="1" key="2">
    <citation type="submission" date="2021-04" db="EMBL/GenBank/DDBJ databases">
        <authorList>
            <person name="Gilroy R."/>
        </authorList>
    </citation>
    <scope>NUCLEOTIDE SEQUENCE</scope>
    <source>
        <strain evidence="1">26628</strain>
    </source>
</reference>
<name>A0A9D1VTP9_9FIRM</name>
<organism evidence="1 2">
    <name type="scientific">Candidatus Borkfalkia faecigallinarum</name>
    <dbReference type="NCBI Taxonomy" id="2838509"/>
    <lineage>
        <taxon>Bacteria</taxon>
        <taxon>Bacillati</taxon>
        <taxon>Bacillota</taxon>
        <taxon>Clostridia</taxon>
        <taxon>Christensenellales</taxon>
        <taxon>Christensenellaceae</taxon>
        <taxon>Candidatus Borkfalkia</taxon>
    </lineage>
</organism>
<protein>
    <submittedName>
        <fullName evidence="1">Uncharacterized protein</fullName>
    </submittedName>
</protein>
<accession>A0A9D1VTP9</accession>
<dbReference type="EMBL" id="DXFD01000007">
    <property type="protein sequence ID" value="HIX46142.1"/>
    <property type="molecule type" value="Genomic_DNA"/>
</dbReference>
<comment type="caution">
    <text evidence="1">The sequence shown here is derived from an EMBL/GenBank/DDBJ whole genome shotgun (WGS) entry which is preliminary data.</text>
</comment>
<reference evidence="1" key="1">
    <citation type="journal article" date="2021" name="PeerJ">
        <title>Extensive microbial diversity within the chicken gut microbiome revealed by metagenomics and culture.</title>
        <authorList>
            <person name="Gilroy R."/>
            <person name="Ravi A."/>
            <person name="Getino M."/>
            <person name="Pursley I."/>
            <person name="Horton D.L."/>
            <person name="Alikhan N.F."/>
            <person name="Baker D."/>
            <person name="Gharbi K."/>
            <person name="Hall N."/>
            <person name="Watson M."/>
            <person name="Adriaenssens E.M."/>
            <person name="Foster-Nyarko E."/>
            <person name="Jarju S."/>
            <person name="Secka A."/>
            <person name="Antonio M."/>
            <person name="Oren A."/>
            <person name="Chaudhuri R.R."/>
            <person name="La Ragione R."/>
            <person name="Hildebrand F."/>
            <person name="Pallen M.J."/>
        </authorList>
    </citation>
    <scope>NUCLEOTIDE SEQUENCE</scope>
    <source>
        <strain evidence="1">26628</strain>
    </source>
</reference>
<dbReference type="AlphaFoldDB" id="A0A9D1VTP9"/>
<proteinExistence type="predicted"/>
<dbReference type="Proteomes" id="UP000824249">
    <property type="component" value="Unassembled WGS sequence"/>
</dbReference>